<evidence type="ECO:0000313" key="1">
    <source>
        <dbReference type="EMBL" id="KAF6035529.1"/>
    </source>
</evidence>
<keyword evidence="2" id="KW-1185">Reference proteome</keyword>
<evidence type="ECO:0000313" key="2">
    <source>
        <dbReference type="Proteomes" id="UP000593567"/>
    </source>
</evidence>
<proteinExistence type="predicted"/>
<dbReference type="AlphaFoldDB" id="A0A7J7KA45"/>
<reference evidence="1" key="1">
    <citation type="submission" date="2020-06" db="EMBL/GenBank/DDBJ databases">
        <title>Draft genome of Bugula neritina, a colonial animal packing powerful symbionts and potential medicines.</title>
        <authorList>
            <person name="Rayko M."/>
        </authorList>
    </citation>
    <scope>NUCLEOTIDE SEQUENCE [LARGE SCALE GENOMIC DNA]</scope>
    <source>
        <strain evidence="1">Kwan_BN1</strain>
    </source>
</reference>
<dbReference type="Proteomes" id="UP000593567">
    <property type="component" value="Unassembled WGS sequence"/>
</dbReference>
<comment type="caution">
    <text evidence="1">The sequence shown here is derived from an EMBL/GenBank/DDBJ whole genome shotgun (WGS) entry which is preliminary data.</text>
</comment>
<accession>A0A7J7KA45</accession>
<dbReference type="EMBL" id="VXIV02000865">
    <property type="protein sequence ID" value="KAF6035529.1"/>
    <property type="molecule type" value="Genomic_DNA"/>
</dbReference>
<protein>
    <submittedName>
        <fullName evidence="1">Uncharacterized protein</fullName>
    </submittedName>
</protein>
<name>A0A7J7KA45_BUGNE</name>
<gene>
    <name evidence="1" type="ORF">EB796_006162</name>
</gene>
<organism evidence="1 2">
    <name type="scientific">Bugula neritina</name>
    <name type="common">Brown bryozoan</name>
    <name type="synonym">Sertularia neritina</name>
    <dbReference type="NCBI Taxonomy" id="10212"/>
    <lineage>
        <taxon>Eukaryota</taxon>
        <taxon>Metazoa</taxon>
        <taxon>Spiralia</taxon>
        <taxon>Lophotrochozoa</taxon>
        <taxon>Bryozoa</taxon>
        <taxon>Gymnolaemata</taxon>
        <taxon>Cheilostomatida</taxon>
        <taxon>Flustrina</taxon>
        <taxon>Buguloidea</taxon>
        <taxon>Bugulidae</taxon>
        <taxon>Bugula</taxon>
    </lineage>
</organism>
<sequence>METRKHRWGLYFAIEDFGKPRPKRTIHDGIDISLLKDIRPGNYLINNSNNTYLYYFAITIINNRRF</sequence>